<dbReference type="KEGG" id="hbs:IPV69_20010"/>
<name>A0A7M2WSN0_9BACT</name>
<accession>A0A7M2WSN0</accession>
<reference evidence="1 2" key="1">
    <citation type="submission" date="2020-10" db="EMBL/GenBank/DDBJ databases">
        <title>Wide distribution of Phycisphaera-like planctomycetes from WD2101 soil group in peatlands and genome analysis of the first cultivated representative.</title>
        <authorList>
            <person name="Dedysh S.N."/>
            <person name="Beletsky A.V."/>
            <person name="Ivanova A."/>
            <person name="Kulichevskaya I.S."/>
            <person name="Suzina N.E."/>
            <person name="Philippov D.A."/>
            <person name="Rakitin A.L."/>
            <person name="Mardanov A.V."/>
            <person name="Ravin N.V."/>
        </authorList>
    </citation>
    <scope>NUCLEOTIDE SEQUENCE [LARGE SCALE GENOMIC DNA]</scope>
    <source>
        <strain evidence="1 2">M1803</strain>
    </source>
</reference>
<dbReference type="AlphaFoldDB" id="A0A7M2WSN0"/>
<organism evidence="1 2">
    <name type="scientific">Humisphaera borealis</name>
    <dbReference type="NCBI Taxonomy" id="2807512"/>
    <lineage>
        <taxon>Bacteria</taxon>
        <taxon>Pseudomonadati</taxon>
        <taxon>Planctomycetota</taxon>
        <taxon>Phycisphaerae</taxon>
        <taxon>Tepidisphaerales</taxon>
        <taxon>Tepidisphaeraceae</taxon>
        <taxon>Humisphaera</taxon>
    </lineage>
</organism>
<evidence type="ECO:0000313" key="2">
    <source>
        <dbReference type="Proteomes" id="UP000593765"/>
    </source>
</evidence>
<gene>
    <name evidence="1" type="ORF">IPV69_20010</name>
</gene>
<protein>
    <submittedName>
        <fullName evidence="1">Uncharacterized protein</fullName>
    </submittedName>
</protein>
<dbReference type="RefSeq" id="WP_206291493.1">
    <property type="nucleotide sequence ID" value="NZ_CP063458.1"/>
</dbReference>
<dbReference type="Proteomes" id="UP000593765">
    <property type="component" value="Chromosome"/>
</dbReference>
<dbReference type="EMBL" id="CP063458">
    <property type="protein sequence ID" value="QOV88507.1"/>
    <property type="molecule type" value="Genomic_DNA"/>
</dbReference>
<evidence type="ECO:0000313" key="1">
    <source>
        <dbReference type="EMBL" id="QOV88507.1"/>
    </source>
</evidence>
<proteinExistence type="predicted"/>
<keyword evidence="2" id="KW-1185">Reference proteome</keyword>
<sequence length="174" mass="19212">MQTSSLRKNKLHLESVLGPLSDQDDQCVRALLDEVAEVLLQIAGHFGHDEARCDGVGFELASYASGQVAIRGHVGACIDSSRCVAFCIELRPSWYFGQRSSTAAWEVITEIEADCDAHAHGMHAVHHSSTRADRVFEAVVLLRVAVQDLLRHATEVPLSHWLKLATDHAFDETR</sequence>